<sequence length="158" mass="17919">MDRQEAVQKLAKVARISVAYAEDLYDSFFPKPVIPYYIADYLEKVKSEGDLTVVGAVNEAPEGRIGDWLILEKVNIFAQAWVDGYKVEGEPKYTVEFKGIDDNYKFLNYGTSFKEWTFDDGEGAKGVRVAHTRKELEVNGFGWVFDCPGVEVKEVTDE</sequence>
<accession>A0A2C5VZR5</accession>
<dbReference type="Proteomes" id="UP000222460">
    <property type="component" value="Unassembled WGS sequence"/>
</dbReference>
<gene>
    <name evidence="1" type="ORF">CRX57_00090</name>
</gene>
<dbReference type="InterPro" id="IPR012865">
    <property type="entry name" value="DUF1642"/>
</dbReference>
<name>A0A2C5VZR5_PSEPU</name>
<dbReference type="Pfam" id="PF07852">
    <property type="entry name" value="DUF1642"/>
    <property type="match status" value="1"/>
</dbReference>
<dbReference type="EMBL" id="PDKZ01000001">
    <property type="protein sequence ID" value="PHH44298.1"/>
    <property type="molecule type" value="Genomic_DNA"/>
</dbReference>
<reference evidence="2" key="1">
    <citation type="submission" date="2017-10" db="EMBL/GenBank/DDBJ databases">
        <title>FDA dAtabase for Regulatory Grade micrObial Sequences (FDA-ARGOS): Supporting development and validation of Infectious Disease Dx tests.</title>
        <authorList>
            <person name="Goldberg B."/>
            <person name="Campos J."/>
            <person name="Tallon L."/>
            <person name="Sadzewicz L."/>
            <person name="Ott S."/>
            <person name="Zhao X."/>
            <person name="Nagaraj S."/>
            <person name="Vavikolanu K."/>
            <person name="Aluvathingal J."/>
            <person name="Nadendla S."/>
            <person name="Geyer C."/>
            <person name="Sichtig H."/>
        </authorList>
    </citation>
    <scope>NUCLEOTIDE SEQUENCE [LARGE SCALE GENOMIC DNA]</scope>
    <source>
        <strain evidence="2">FDAARGOS_376</strain>
    </source>
</reference>
<comment type="caution">
    <text evidence="1">The sequence shown here is derived from an EMBL/GenBank/DDBJ whole genome shotgun (WGS) entry which is preliminary data.</text>
</comment>
<evidence type="ECO:0000313" key="1">
    <source>
        <dbReference type="EMBL" id="PHH44298.1"/>
    </source>
</evidence>
<evidence type="ECO:0008006" key="3">
    <source>
        <dbReference type="Google" id="ProtNLM"/>
    </source>
</evidence>
<evidence type="ECO:0000313" key="2">
    <source>
        <dbReference type="Proteomes" id="UP000222460"/>
    </source>
</evidence>
<dbReference type="AlphaFoldDB" id="A0A2C5VZR5"/>
<dbReference type="RefSeq" id="WP_098963758.1">
    <property type="nucleotide sequence ID" value="NZ_PDKZ01000001.1"/>
</dbReference>
<proteinExistence type="predicted"/>
<organism evidence="1 2">
    <name type="scientific">Pseudomonas putida</name>
    <name type="common">Arthrobacter siderocapsulatus</name>
    <dbReference type="NCBI Taxonomy" id="303"/>
    <lineage>
        <taxon>Bacteria</taxon>
        <taxon>Pseudomonadati</taxon>
        <taxon>Pseudomonadota</taxon>
        <taxon>Gammaproteobacteria</taxon>
        <taxon>Pseudomonadales</taxon>
        <taxon>Pseudomonadaceae</taxon>
        <taxon>Pseudomonas</taxon>
    </lineage>
</organism>
<protein>
    <recommendedName>
        <fullName evidence="3">DUF1642 domain-containing protein</fullName>
    </recommendedName>
</protein>